<dbReference type="InterPro" id="IPR050596">
    <property type="entry name" value="AspAT/PAT-like"/>
</dbReference>
<dbReference type="AlphaFoldDB" id="A0A1I6BYI5"/>
<evidence type="ECO:0000256" key="3">
    <source>
        <dbReference type="ARBA" id="ARBA00022576"/>
    </source>
</evidence>
<dbReference type="EMBL" id="FOYD01000008">
    <property type="protein sequence ID" value="SFQ86000.1"/>
    <property type="molecule type" value="Genomic_DNA"/>
</dbReference>
<keyword evidence="4 6" id="KW-0808">Transferase</keyword>
<comment type="cofactor">
    <cofactor evidence="1 6">
        <name>pyridoxal 5'-phosphate</name>
        <dbReference type="ChEBI" id="CHEBI:597326"/>
    </cofactor>
</comment>
<dbReference type="Pfam" id="PF00155">
    <property type="entry name" value="Aminotran_1_2"/>
    <property type="match status" value="1"/>
</dbReference>
<dbReference type="PROSITE" id="PS00105">
    <property type="entry name" value="AA_TRANSFER_CLASS_1"/>
    <property type="match status" value="1"/>
</dbReference>
<evidence type="ECO:0000256" key="6">
    <source>
        <dbReference type="RuleBase" id="RU000481"/>
    </source>
</evidence>
<dbReference type="GO" id="GO:0008483">
    <property type="term" value="F:transaminase activity"/>
    <property type="evidence" value="ECO:0007669"/>
    <property type="project" value="UniProtKB-KW"/>
</dbReference>
<dbReference type="RefSeq" id="WP_090539783.1">
    <property type="nucleotide sequence ID" value="NZ_FOYD01000008.1"/>
</dbReference>
<dbReference type="Proteomes" id="UP000242815">
    <property type="component" value="Unassembled WGS sequence"/>
</dbReference>
<name>A0A1I6BYI5_9GAMM</name>
<dbReference type="STRING" id="1002526.SAMN05216578_108124"/>
<dbReference type="Gene3D" id="3.40.640.10">
    <property type="entry name" value="Type I PLP-dependent aspartate aminotransferase-like (Major domain)"/>
    <property type="match status" value="1"/>
</dbReference>
<comment type="similarity">
    <text evidence="2 6">Belongs to the class-I pyridoxal-phosphate-dependent aminotransferase family.</text>
</comment>
<dbReference type="PANTHER" id="PTHR46383:SF2">
    <property type="entry name" value="AMINOTRANSFERASE"/>
    <property type="match status" value="1"/>
</dbReference>
<dbReference type="GO" id="GO:0006520">
    <property type="term" value="P:amino acid metabolic process"/>
    <property type="evidence" value="ECO:0007669"/>
    <property type="project" value="InterPro"/>
</dbReference>
<keyword evidence="3 6" id="KW-0032">Aminotransferase</keyword>
<evidence type="ECO:0000259" key="7">
    <source>
        <dbReference type="Pfam" id="PF00155"/>
    </source>
</evidence>
<accession>A0A1I6BYI5</accession>
<organism evidence="8 9">
    <name type="scientific">Halopseudomonas formosensis</name>
    <dbReference type="NCBI Taxonomy" id="1002526"/>
    <lineage>
        <taxon>Bacteria</taxon>
        <taxon>Pseudomonadati</taxon>
        <taxon>Pseudomonadota</taxon>
        <taxon>Gammaproteobacteria</taxon>
        <taxon>Pseudomonadales</taxon>
        <taxon>Pseudomonadaceae</taxon>
        <taxon>Halopseudomonas</taxon>
    </lineage>
</organism>
<dbReference type="PANTHER" id="PTHR46383">
    <property type="entry name" value="ASPARTATE AMINOTRANSFERASE"/>
    <property type="match status" value="1"/>
</dbReference>
<dbReference type="EC" id="2.6.1.-" evidence="6"/>
<dbReference type="NCBIfam" id="NF006514">
    <property type="entry name" value="PRK08960.1"/>
    <property type="match status" value="1"/>
</dbReference>
<dbReference type="InterPro" id="IPR004838">
    <property type="entry name" value="NHTrfase_class1_PyrdxlP-BS"/>
</dbReference>
<dbReference type="GO" id="GO:0030170">
    <property type="term" value="F:pyridoxal phosphate binding"/>
    <property type="evidence" value="ECO:0007669"/>
    <property type="project" value="InterPro"/>
</dbReference>
<sequence length="392" mass="43027">MVERRWARRIGEIEPFHVMAVLDRAKALQAAGHDVIHMEIGEPDFGTPEPIMRAAQAALNAGHTSYTPTLGLPELREAIAGFYQRRYGVDLDPQRVIITPGGSGALLLVSALLVDAGSKVLMADPAYPCNRHFMRLVEGAAKLIPTGPESAYQLTPELIEQHWDADSVAVLSASPANPSGSVLSRAQLQGLAQVTAGLGGELIVDEIYHGLTYGCDAASVLEVAPDAWVLNSFSKYFGMTGWRLGWLIAPLDAVPELEKLAQNYYICAPHLAQQAALAAFSEDTLAICEQRREAFHRRRDFLLPALRELGFVIPHTPEGAFYLYADVSGFGGDSQRLCQHLIETEHLAITPGLDFGHHRAAEHVRLAYTADVPRLEQAVERLQRGLRSWRRC</sequence>
<dbReference type="InterPro" id="IPR015424">
    <property type="entry name" value="PyrdxlP-dep_Trfase"/>
</dbReference>
<evidence type="ECO:0000313" key="9">
    <source>
        <dbReference type="Proteomes" id="UP000242815"/>
    </source>
</evidence>
<evidence type="ECO:0000256" key="2">
    <source>
        <dbReference type="ARBA" id="ARBA00007441"/>
    </source>
</evidence>
<evidence type="ECO:0000256" key="5">
    <source>
        <dbReference type="ARBA" id="ARBA00022898"/>
    </source>
</evidence>
<dbReference type="SUPFAM" id="SSF53383">
    <property type="entry name" value="PLP-dependent transferases"/>
    <property type="match status" value="1"/>
</dbReference>
<dbReference type="OrthoDB" id="9803354at2"/>
<dbReference type="InterPro" id="IPR015421">
    <property type="entry name" value="PyrdxlP-dep_Trfase_major"/>
</dbReference>
<evidence type="ECO:0000256" key="1">
    <source>
        <dbReference type="ARBA" id="ARBA00001933"/>
    </source>
</evidence>
<feature type="domain" description="Aminotransferase class I/classII large" evidence="7">
    <location>
        <begin position="34"/>
        <end position="382"/>
    </location>
</feature>
<dbReference type="InterPro" id="IPR004839">
    <property type="entry name" value="Aminotransferase_I/II_large"/>
</dbReference>
<gene>
    <name evidence="8" type="ORF">SAMN05216578_108124</name>
</gene>
<keyword evidence="5" id="KW-0663">Pyridoxal phosphate</keyword>
<dbReference type="CDD" id="cd00609">
    <property type="entry name" value="AAT_like"/>
    <property type="match status" value="1"/>
</dbReference>
<reference evidence="8 9" key="1">
    <citation type="submission" date="2016-10" db="EMBL/GenBank/DDBJ databases">
        <authorList>
            <person name="de Groot N.N."/>
        </authorList>
    </citation>
    <scope>NUCLEOTIDE SEQUENCE [LARGE SCALE GENOMIC DNA]</scope>
    <source>
        <strain evidence="8 9">JCM 18415</strain>
    </source>
</reference>
<protein>
    <recommendedName>
        <fullName evidence="6">Aminotransferase</fullName>
        <ecNumber evidence="6">2.6.1.-</ecNumber>
    </recommendedName>
</protein>
<proteinExistence type="inferred from homology"/>
<evidence type="ECO:0000313" key="8">
    <source>
        <dbReference type="EMBL" id="SFQ86000.1"/>
    </source>
</evidence>
<evidence type="ECO:0000256" key="4">
    <source>
        <dbReference type="ARBA" id="ARBA00022679"/>
    </source>
</evidence>